<comment type="subcellular location">
    <subcellularLocation>
        <location evidence="1">Secreted</location>
    </subcellularLocation>
</comment>
<dbReference type="EMBL" id="OU896711">
    <property type="protein sequence ID" value="CAH1170024.1"/>
    <property type="molecule type" value="Genomic_DNA"/>
</dbReference>
<evidence type="ECO:0000313" key="5">
    <source>
        <dbReference type="EMBL" id="CAH1170024.1"/>
    </source>
</evidence>
<dbReference type="PANTHER" id="PTHR39957:SF1">
    <property type="entry name" value="AT09846P1-RELATED"/>
    <property type="match status" value="1"/>
</dbReference>
<organism evidence="5 6">
    <name type="scientific">Phaedon cochleariae</name>
    <name type="common">Mustard beetle</name>
    <dbReference type="NCBI Taxonomy" id="80249"/>
    <lineage>
        <taxon>Eukaryota</taxon>
        <taxon>Metazoa</taxon>
        <taxon>Ecdysozoa</taxon>
        <taxon>Arthropoda</taxon>
        <taxon>Hexapoda</taxon>
        <taxon>Insecta</taxon>
        <taxon>Pterygota</taxon>
        <taxon>Neoptera</taxon>
        <taxon>Endopterygota</taxon>
        <taxon>Coleoptera</taxon>
        <taxon>Polyphaga</taxon>
        <taxon>Cucujiformia</taxon>
        <taxon>Chrysomeloidea</taxon>
        <taxon>Chrysomelidae</taxon>
        <taxon>Chrysomelinae</taxon>
        <taxon>Chrysomelini</taxon>
        <taxon>Phaedon</taxon>
    </lineage>
</organism>
<feature type="signal peptide" evidence="3">
    <location>
        <begin position="1"/>
        <end position="20"/>
    </location>
</feature>
<evidence type="ECO:0000259" key="4">
    <source>
        <dbReference type="SMART" id="SM01318"/>
    </source>
</evidence>
<proteinExistence type="predicted"/>
<gene>
    <name evidence="5" type="ORF">PHAECO_LOCUS9026</name>
</gene>
<dbReference type="InterPro" id="IPR029277">
    <property type="entry name" value="SVWC_dom"/>
</dbReference>
<reference evidence="5" key="1">
    <citation type="submission" date="2022-01" db="EMBL/GenBank/DDBJ databases">
        <authorList>
            <person name="King R."/>
        </authorList>
    </citation>
    <scope>NUCLEOTIDE SEQUENCE</scope>
</reference>
<keyword evidence="6" id="KW-1185">Reference proteome</keyword>
<keyword evidence="2" id="KW-0964">Secreted</keyword>
<accession>A0A9P0DL05</accession>
<reference evidence="5" key="2">
    <citation type="submission" date="2022-10" db="EMBL/GenBank/DDBJ databases">
        <authorList>
            <consortium name="ENA_rothamsted_submissions"/>
            <consortium name="culmorum"/>
            <person name="King R."/>
        </authorList>
    </citation>
    <scope>NUCLEOTIDE SEQUENCE</scope>
</reference>
<dbReference type="InterPro" id="IPR053308">
    <property type="entry name" value="Vago-like"/>
</dbReference>
<keyword evidence="3" id="KW-0732">Signal</keyword>
<evidence type="ECO:0000313" key="6">
    <source>
        <dbReference type="Proteomes" id="UP001153737"/>
    </source>
</evidence>
<feature type="domain" description="Single" evidence="4">
    <location>
        <begin position="37"/>
        <end position="104"/>
    </location>
</feature>
<evidence type="ECO:0000256" key="3">
    <source>
        <dbReference type="SAM" id="SignalP"/>
    </source>
</evidence>
<sequence>MKFMIFAFLSILCVQEYVDASESIVPYDPNSNQTSHCYSTVGDIGAMKEGEEKRLAHVCALANCKPSRDIIIEGCGAAVVQPPCRIGEGDLTKPYPDCCFEIICP</sequence>
<feature type="chain" id="PRO_5040459418" description="Single domain-containing protein" evidence="3">
    <location>
        <begin position="21"/>
        <end position="105"/>
    </location>
</feature>
<dbReference type="OrthoDB" id="6674808at2759"/>
<protein>
    <recommendedName>
        <fullName evidence="4">Single domain-containing protein</fullName>
    </recommendedName>
</protein>
<dbReference type="SMART" id="SM01318">
    <property type="entry name" value="SVWC"/>
    <property type="match status" value="1"/>
</dbReference>
<dbReference type="GO" id="GO:0005576">
    <property type="term" value="C:extracellular region"/>
    <property type="evidence" value="ECO:0007669"/>
    <property type="project" value="UniProtKB-SubCell"/>
</dbReference>
<dbReference type="PANTHER" id="PTHR39957">
    <property type="entry name" value="AT09846P1-RELATED"/>
    <property type="match status" value="1"/>
</dbReference>
<evidence type="ECO:0000256" key="1">
    <source>
        <dbReference type="ARBA" id="ARBA00004613"/>
    </source>
</evidence>
<dbReference type="AlphaFoldDB" id="A0A9P0DL05"/>
<dbReference type="Proteomes" id="UP001153737">
    <property type="component" value="Chromosome 5"/>
</dbReference>
<dbReference type="Pfam" id="PF15430">
    <property type="entry name" value="SVWC"/>
    <property type="match status" value="1"/>
</dbReference>
<name>A0A9P0DL05_PHACE</name>
<evidence type="ECO:0000256" key="2">
    <source>
        <dbReference type="ARBA" id="ARBA00022525"/>
    </source>
</evidence>